<dbReference type="Pfam" id="PF08659">
    <property type="entry name" value="KR"/>
    <property type="match status" value="1"/>
</dbReference>
<dbReference type="InterPro" id="IPR013120">
    <property type="entry name" value="FAR_NAD-bd"/>
</dbReference>
<dbReference type="InterPro" id="IPR020841">
    <property type="entry name" value="PKS_Beta-ketoAc_synthase_dom"/>
</dbReference>
<dbReference type="Gene3D" id="3.10.129.110">
    <property type="entry name" value="Polyketide synthase dehydratase"/>
    <property type="match status" value="1"/>
</dbReference>
<evidence type="ECO:0000313" key="15">
    <source>
        <dbReference type="EMBL" id="KLU82008.1"/>
    </source>
</evidence>
<dbReference type="InterPro" id="IPR014030">
    <property type="entry name" value="Ketoacyl_synth_N"/>
</dbReference>
<dbReference type="EMBL" id="ADBL01000249">
    <property type="status" value="NOT_ANNOTATED_CDS"/>
    <property type="molecule type" value="Genomic_DNA"/>
</dbReference>
<dbReference type="Proteomes" id="UP000011715">
    <property type="component" value="Unassembled WGS sequence"/>
</dbReference>
<dbReference type="Pfam" id="PF00109">
    <property type="entry name" value="ketoacyl-synt"/>
    <property type="match status" value="1"/>
</dbReference>
<dbReference type="SUPFAM" id="SSF47336">
    <property type="entry name" value="ACP-like"/>
    <property type="match status" value="2"/>
</dbReference>
<dbReference type="InterPro" id="IPR020807">
    <property type="entry name" value="PKS_DH"/>
</dbReference>
<dbReference type="InterPro" id="IPR009081">
    <property type="entry name" value="PP-bd_ACP"/>
</dbReference>
<sequence>MSTAKQTNEPIAVIGSACRFAGGASSPSKLWELLSEPRDVLSDIPDSRFSAEGFYHPDGSYHGRSNVKAAYLIEDDVRAFDAQFFAIKPVEAAAIDPQQRLLLETVYEALESAGQSIQSLRDSDTAVYAGQMCNDFEYLAHRDLDTLPTYTATGTSRAILANRVSYFFGWHGPSMTLDTACSSSLYAVYLAAQALRAGESRVAVASGANLLLGPEFFVSESKLNMLSPDSRSRMWDDTANGYARGDGVAAVVVKTLSAALEDGDHIECIIREVCVNQDGATSGITMPSAKAQAALIRQTYTKAGLDYLGDGRPQYVEAHGTGTPAGDPIEAEALSTAFFPDGAPQGEGAKQQPLYVGSIKTVLGHTEGTAGVAALIKASLAVQHGIIPSNMHFNRLNPKILPFYHSLEVPTSLGLEWPAVPAGQARRASINSFGFGGANAHAVIENYTPATHGSLESEHVRELPLGPYVFSAASERSLVANLGAYSAYLAGPNATTLNPRDLAWTLRQRRSTFPFKVAFPAGSIEQLKAGIDAKLEEAKSNKTAVGLRSSLSQNKPRLLAVFTGQGAQYARMGAELLDRSHMARQIIAELEAHLAALPESQRPPWSLEQELRAPQATSRLNEAALSQPLCTALQIVQVDLLRAAGVELAGAVGHSSGEIGAAYAAGLLSARDALLVAYFRGLLAAGAASPNGADVKGAMMAVGTSMEDAADIIAEFEGAATLAACNSSASVTLSGDEDAIDELATIFADEKKFHRKLKVDKAYHSSHMVPCSAPYMEALRGSGIRVQAPSDSKGSVWYSTVYENLDMSSPEALAKLQDGSYWSDNMVRPVLFYQGLKKALASDAFDLAIEIGPHPALKGPATQTIQEALNRDIPYHGVLARGTAADVALSTALGFLWSQESTAQSLVKLESFEAAATAKSDGYRLLKGLPTYQWDHERTYWKESRHWRRSRARKGRVNPILGAVEPESSMTQQRWRNILRDREIPWLSGHQLQGRTVFPAAGYVSTLVEAALQLPQIAESTIRLIDISSFHILQAMSFEEDDSGIEILVTLENIRKDDERQSIRAHFTYSSASGRDPDAFVLTASADVEIMLGEPSKSLLPARQADPPNLIDVTEDRFYGTLTDLGYGYTGPFRALTSLRRKLGKAVAQVAIPPSEESTLLVHPGTLDGAIQAVLLAFCHPGDGQLWSLHVPTLMERIRINPILCGPGWGDAKSVHVAASISETDGTGMVGDVDIFAASSAKDGPVEHVAIQVEGVRTVPFAGATAADDNKMFSRMRWANGSPDGDAMAFDTETTPLERNLVVAAERAAIFYLRRFERGLAPDHPARSHPTYSNYLAFGRHIDGLRAQGRYKHAHEGWANDTLEDVLAATEPFKDRVDVRIIHQVGEVMSRIVDSEDAAAEQPIPTELLAEYYADAVGPAQSGQWLGRGVKQLVHRYPDMNILEVGAGTGAATRRILSQIGAQGFSSYTYTDISADFFQEASSVFEPYKKRMTFKPLDAARDPVSQGYAPGSYDLVVASSVIHTIPGPEQTLRNLRRLLRPGGFLIVSESTSSAFGRDGFIFGTIPGWWSGAEEGRTISPLMAPEHWDELLRNSGFSGIDTITPEAFQETHSNAVFVSQAVDDTVSFLREPLSAPVPATVYGDAGDGASLQDLVIIGGSTLRTSRVVSDLKRVLRAHTSGSIITFKSPLDLPVDFNLSPDTCVLNISELDTPVFEDLTAASFDALKRLVAVEHTVLWVMRGKLAGDPAASMMMAFLRTATNEVPGLRVQCVDLDPSAGNGRTDASLLAEALLRFRHLARIQGSPDAPPLLWSIEPEVAVDAEGRQLLPRFLADTDANDRFNSARRTITRELDVREVAATVEKDKTGGYQVVDASLLRDADKLASELGGNATELRATNTIISPVNTPLGPLFLTLGVEDDSVVSGNQKSAGPRRFLALAEKLTSRVRVPRPATALLAKQDIASSSGSIEDAKLLVHVAANLLAESALQGLVPGQKVAFHNAAGDLAGVLARRAVEQGLNAIFTTSAEANGDNNTISIPAFMPAREIRSLLPKDLARFVVASPENSVNERIAAVLPVNCRVQHLTAFPGKDLYATSPYRSATEGAHGMLGDAIQRALEHAQRHIKTSNDVSVNTVSTSDLTAAAQLKAENSDAGSALQDPLAVLDWQAAPIVQARVSRLDTNPIFKADRTYWLVGLSRGLGLSICDWMIAKGAKYVVISSRSPDVEASWEEGCRSKGAVVKIFANDITDASAVETLYKTICDSLPPLAGVMMGAMVLRDRLIRDMTFEEMKMVLGPKVDGSRHLDRLLGDRPLDFFVYFSSLMQAVGNIGQANYVTANASFCGFATQRRKRGLAGSVVDIGAVTGAGVFGREGGDSEDRGMLLSGLGRVSEVDVYQVLAEAINSGYAHLPLEPGEEPAIGMGMRYFSPSEPYLPRLFGNPKFAAFVLRDEDEYADRGSANKSAGSVQERLLQAQSKAQVFEAIRDSFLAKVRPMMQIEGDDDSLMRMRSNEIGMDSLIAVDLRSWFLKQLSVSIPVLKILNGVSIGELVEEAVAKISPELAPNVVEGGSATGSSPPAPGLATAPPSRPRSAGSSSSSDSPGTGTTSRQSEETVLTPPPEPVAHVSFSKGDESPPASLSAAVQRYLPTKEPVVAKALTFEKILSLSHTQSMFWVIHSLLEDKTTLNHTGYMRITGRLRVQDLKMAVQQLSNRHESMRACFYLDGNNKGNHDGEEAGQGRVATQGILKTGRIELEHREISSFEDVEEEFDRVSNHVYDLAQGEFMRIILLTRTDSPTENYLMIGAHHINFDGMATQVLLRDLEAFYARRAHLALGPAVKQYSSFIASEQEAETTGAWDGDLAFWRREFATIPEPLPLTRARVAARKPLLRYDVHRVDIKLDPSLTDRIRAVALRHRVTPFHFYLAAFRIVLQRKGTAAESDICIGIADSNRHDEETLGSLGPYLNLLALRFRDRPATFASALSSARDYRLLECECTCRRDIPSIWSGVLSPRGRPSECLLYTYSCPLIRVCGSSHPVFDDCTLEVMRFEPGRTAYDLSVDIIDTPPYKDASAPGGKAGGDALLSVFGQSALYEQDDVRIFAACFEDVIREFVDEPSRSLTGPGSEWSYRDVDVAKALELSRGPAFETQWPGTLAHRFDDMVAAHADKVAVKLATGGGGGGDDGSLTYKELDDKTSAIAAALVEKGVSRGQYVAVHQEPTPDWICSMLAILRIGAVYVPLDPAMPAARLAMVVATCLPAALLVDRTTGPNCALEVPTVIEVSTVPVSNVRRIQTVPDAHEPAVALHTSGTTGTPKVIILTHANFTHQVETAAEACGLDSNSTVLQQSAFGFDMSVEQIFLALALGGTLVMVPREFRGDAVAMTDFIVKHKVTYTSATPTEYSSWFRHGDLEALRRSHWTVALTGGEAVSHSLLDAFSEHLGAKADMRLFNGYGPAETTCCSALIELPLRGSASERPATIRAGPARPNECVYILDEEMRPLPLGLPGEICIGGVAVANGYLGNEVLTSRAFVRNPFATEEYERKGWTTMFRTGDRGRLLPDGSLIVEGRIGDDTQIKIRGVRCDLRDIEQTIVQASEGAIAEAVAVVRTTSSPSAAEAASDSKFIVGYVVFDAEFLNQQPPEGPAGETSKGQAYLARLLASLPLPRTFCPSMLIPIEKVPLTTSGKMDRRALAGLPLDLSSSSAARQQTEQMETLTGMELRTHAIWEQVLNFQGDPQESAPLITRDTDFFHVGGTSMLLLEMREQIKRQLGLSVRLMELFEHSTLGAMATLLAAQEAKRANLAARVDLDWESEATPSDELRKLAQTSLPRSITPEGSQQAEAKTVLLTGASGILGRQVLECLLAAQQAGNVGKIVCIAMRRVESHVASGVLPAPTAPGSTDARQLIYQTGDLRRERLGMTPAEWVSIAAQADAIVHVGAEVSHKRRTRIIGDHWELARLCLEAQLLQGRPRPVPFHFISTGEIAMLGDGAGGGIQEGREHVTLYEESVRSARVVPDKEDAVAKGYATTKWVCERMLENLAEEKASSGPQGNGLRLWIHRPSSITTSQDESAAGPDAPILPRVMFYSRLLRAVPAEMTGGRGRIRGSLDFVPLEKVAGDIVDVVMASCDETAVSGKESTPVKTMGVKSGAGGVTYVHHSGGTVMELATLREFLEAEEAELSEGQKKPRFEAVSLSEWTDRAEAAGLHPLLAGLFRGVEHQNKELIFPKFAKGSR</sequence>
<dbReference type="InterPro" id="IPR013968">
    <property type="entry name" value="PKS_KR"/>
</dbReference>
<dbReference type="GO" id="GO:0009403">
    <property type="term" value="P:toxin biosynthetic process"/>
    <property type="evidence" value="ECO:0007669"/>
    <property type="project" value="UniProtKB-ARBA"/>
</dbReference>
<dbReference type="Pfam" id="PF00501">
    <property type="entry name" value="AMP-binding"/>
    <property type="match status" value="1"/>
</dbReference>
<evidence type="ECO:0000313" key="16">
    <source>
        <dbReference type="EnsemblFungi" id="MAPG_01087T0"/>
    </source>
</evidence>
<dbReference type="OrthoDB" id="329835at2759"/>
<evidence type="ECO:0000313" key="17">
    <source>
        <dbReference type="Proteomes" id="UP000011715"/>
    </source>
</evidence>
<dbReference type="InterPro" id="IPR016035">
    <property type="entry name" value="Acyl_Trfase/lysoPLipase"/>
</dbReference>
<dbReference type="eggNOG" id="KOG1178">
    <property type="taxonomic scope" value="Eukaryota"/>
</dbReference>
<reference evidence="16" key="5">
    <citation type="submission" date="2015-06" db="UniProtKB">
        <authorList>
            <consortium name="EnsemblFungi"/>
        </authorList>
    </citation>
    <scope>IDENTIFICATION</scope>
    <source>
        <strain evidence="16">ATCC 64411</strain>
    </source>
</reference>
<dbReference type="PROSITE" id="PS52004">
    <property type="entry name" value="KS3_2"/>
    <property type="match status" value="1"/>
</dbReference>
<dbReference type="SUPFAM" id="SSF52151">
    <property type="entry name" value="FabD/lysophospholipase-like"/>
    <property type="match status" value="1"/>
</dbReference>
<dbReference type="InterPro" id="IPR014043">
    <property type="entry name" value="Acyl_transferase_dom"/>
</dbReference>
<dbReference type="GO" id="GO:0004312">
    <property type="term" value="F:fatty acid synthase activity"/>
    <property type="evidence" value="ECO:0007669"/>
    <property type="project" value="TreeGrafter"/>
</dbReference>
<evidence type="ECO:0000256" key="5">
    <source>
        <dbReference type="ARBA" id="ARBA00022679"/>
    </source>
</evidence>
<dbReference type="InterPro" id="IPR029063">
    <property type="entry name" value="SAM-dependent_MTases_sf"/>
</dbReference>
<feature type="region of interest" description="C-terminal hotdog fold" evidence="10">
    <location>
        <begin position="1110"/>
        <end position="1267"/>
    </location>
</feature>
<keyword evidence="17" id="KW-1185">Reference proteome</keyword>
<dbReference type="InterPro" id="IPR016039">
    <property type="entry name" value="Thiolase-like"/>
</dbReference>
<keyword evidence="1" id="KW-0596">Phosphopantetheine</keyword>
<dbReference type="Gene3D" id="3.40.47.10">
    <property type="match status" value="1"/>
</dbReference>
<dbReference type="SUPFAM" id="SSF53335">
    <property type="entry name" value="S-adenosyl-L-methionine-dependent methyltransferases"/>
    <property type="match status" value="1"/>
</dbReference>
<dbReference type="InterPro" id="IPR001242">
    <property type="entry name" value="Condensation_dom"/>
</dbReference>
<dbReference type="InterPro" id="IPR036736">
    <property type="entry name" value="ACP-like_sf"/>
</dbReference>
<dbReference type="PROSITE" id="PS52019">
    <property type="entry name" value="PKS_MFAS_DH"/>
    <property type="match status" value="1"/>
</dbReference>
<gene>
    <name evidence="15" type="ORF">MAPG_01087</name>
</gene>
<reference evidence="17" key="2">
    <citation type="submission" date="2010-05" db="EMBL/GenBank/DDBJ databases">
        <title>The genome sequence of Magnaporthe poae strain ATCC 64411.</title>
        <authorList>
            <person name="Ma L.-J."/>
            <person name="Dead R."/>
            <person name="Young S."/>
            <person name="Zeng Q."/>
            <person name="Koehrsen M."/>
            <person name="Alvarado L."/>
            <person name="Berlin A."/>
            <person name="Chapman S.B."/>
            <person name="Chen Z."/>
            <person name="Freedman E."/>
            <person name="Gellesch M."/>
            <person name="Goldberg J."/>
            <person name="Griggs A."/>
            <person name="Gujja S."/>
            <person name="Heilman E.R."/>
            <person name="Heiman D."/>
            <person name="Hepburn T."/>
            <person name="Howarth C."/>
            <person name="Jen D."/>
            <person name="Larson L."/>
            <person name="Mehta T."/>
            <person name="Neiman D."/>
            <person name="Pearson M."/>
            <person name="Roberts A."/>
            <person name="Saif S."/>
            <person name="Shea T."/>
            <person name="Shenoy N."/>
            <person name="Sisk P."/>
            <person name="Stolte C."/>
            <person name="Sykes S."/>
            <person name="Walk T."/>
            <person name="White J."/>
            <person name="Yandava C."/>
            <person name="Haas B."/>
            <person name="Nusbaum C."/>
            <person name="Birren B."/>
        </authorList>
    </citation>
    <scope>NUCLEOTIDE SEQUENCE [LARGE SCALE GENOMIC DNA]</scope>
    <source>
        <strain evidence="17">ATCC 64411 / 73-15</strain>
    </source>
</reference>
<dbReference type="VEuPathDB" id="FungiDB:MAPG_01087"/>
<dbReference type="Pfam" id="PF02801">
    <property type="entry name" value="Ketoacyl-synt_C"/>
    <property type="match status" value="1"/>
</dbReference>
<evidence type="ECO:0000256" key="8">
    <source>
        <dbReference type="ARBA" id="ARBA00023268"/>
    </source>
</evidence>
<dbReference type="SMART" id="SM00823">
    <property type="entry name" value="PKS_PP"/>
    <property type="match status" value="2"/>
</dbReference>
<dbReference type="SMART" id="SM00825">
    <property type="entry name" value="PKS_KS"/>
    <property type="match status" value="1"/>
</dbReference>
<feature type="active site" description="Proton donor; for dehydratase activity" evidence="10">
    <location>
        <position position="1168"/>
    </location>
</feature>
<feature type="active site" description="Proton acceptor; for dehydratase activity" evidence="10">
    <location>
        <position position="990"/>
    </location>
</feature>
<dbReference type="Gene3D" id="1.10.1200.10">
    <property type="entry name" value="ACP-like"/>
    <property type="match status" value="1"/>
</dbReference>
<evidence type="ECO:0000256" key="4">
    <source>
        <dbReference type="ARBA" id="ARBA00022603"/>
    </source>
</evidence>
<dbReference type="STRING" id="644358.A0A0C4DMS5"/>
<dbReference type="InterPro" id="IPR013217">
    <property type="entry name" value="Methyltransf_12"/>
</dbReference>
<dbReference type="GO" id="GO:0016491">
    <property type="term" value="F:oxidoreductase activity"/>
    <property type="evidence" value="ECO:0007669"/>
    <property type="project" value="UniProtKB-KW"/>
</dbReference>
<protein>
    <recommendedName>
        <fullName evidence="18">Polyketide synthase</fullName>
    </recommendedName>
</protein>
<feature type="compositionally biased region" description="Low complexity" evidence="11">
    <location>
        <begin position="2579"/>
        <end position="2612"/>
    </location>
</feature>
<dbReference type="Pfam" id="PF00550">
    <property type="entry name" value="PP-binding"/>
    <property type="match status" value="1"/>
</dbReference>
<dbReference type="InterPro" id="IPR014031">
    <property type="entry name" value="Ketoacyl_synth_C"/>
</dbReference>
<dbReference type="PROSITE" id="PS00012">
    <property type="entry name" value="PHOSPHOPANTETHEINE"/>
    <property type="match status" value="1"/>
</dbReference>
<dbReference type="Gene3D" id="3.30.559.10">
    <property type="entry name" value="Chloramphenicol acetyltransferase-like domain"/>
    <property type="match status" value="1"/>
</dbReference>
<reference evidence="16" key="4">
    <citation type="journal article" date="2015" name="G3 (Bethesda)">
        <title>Genome sequences of three phytopathogenic species of the Magnaporthaceae family of fungi.</title>
        <authorList>
            <person name="Okagaki L.H."/>
            <person name="Nunes C.C."/>
            <person name="Sailsbery J."/>
            <person name="Clay B."/>
            <person name="Brown D."/>
            <person name="John T."/>
            <person name="Oh Y."/>
            <person name="Young N."/>
            <person name="Fitzgerald M."/>
            <person name="Haas B.J."/>
            <person name="Zeng Q."/>
            <person name="Young S."/>
            <person name="Adiconis X."/>
            <person name="Fan L."/>
            <person name="Levin J.Z."/>
            <person name="Mitchell T.K."/>
            <person name="Okubara P.A."/>
            <person name="Farman M.L."/>
            <person name="Kohn L.M."/>
            <person name="Birren B."/>
            <person name="Ma L.-J."/>
            <person name="Dean R.A."/>
        </authorList>
    </citation>
    <scope>NUCLEOTIDE SEQUENCE</scope>
    <source>
        <strain evidence="16">ATCC 64411 / 73-15</strain>
    </source>
</reference>
<dbReference type="PANTHER" id="PTHR43775">
    <property type="entry name" value="FATTY ACID SYNTHASE"/>
    <property type="match status" value="1"/>
</dbReference>
<reference evidence="15" key="1">
    <citation type="submission" date="2010-05" db="EMBL/GenBank/DDBJ databases">
        <title>The Genome Sequence of Magnaporthe poae strain ATCC 64411.</title>
        <authorList>
            <consortium name="The Broad Institute Genome Sequencing Platform"/>
            <consortium name="Broad Institute Genome Sequencing Center for Infectious Disease"/>
            <person name="Ma L.-J."/>
            <person name="Dead R."/>
            <person name="Young S."/>
            <person name="Zeng Q."/>
            <person name="Koehrsen M."/>
            <person name="Alvarado L."/>
            <person name="Berlin A."/>
            <person name="Chapman S.B."/>
            <person name="Chen Z."/>
            <person name="Freedman E."/>
            <person name="Gellesch M."/>
            <person name="Goldberg J."/>
            <person name="Griggs A."/>
            <person name="Gujja S."/>
            <person name="Heilman E.R."/>
            <person name="Heiman D."/>
            <person name="Hepburn T."/>
            <person name="Howarth C."/>
            <person name="Jen D."/>
            <person name="Larson L."/>
            <person name="Mehta T."/>
            <person name="Neiman D."/>
            <person name="Pearson M."/>
            <person name="Roberts A."/>
            <person name="Saif S."/>
            <person name="Shea T."/>
            <person name="Shenoy N."/>
            <person name="Sisk P."/>
            <person name="Stolte C."/>
            <person name="Sykes S."/>
            <person name="Walk T."/>
            <person name="White J."/>
            <person name="Yandava C."/>
            <person name="Haas B."/>
            <person name="Nusbaum C."/>
            <person name="Birren B."/>
        </authorList>
    </citation>
    <scope>NUCLEOTIDE SEQUENCE</scope>
    <source>
        <strain evidence="15">ATCC 64411</strain>
    </source>
</reference>
<accession>A0A0C4DMS5</accession>
<dbReference type="GO" id="GO:0016874">
    <property type="term" value="F:ligase activity"/>
    <property type="evidence" value="ECO:0007669"/>
    <property type="project" value="UniProtKB-KW"/>
</dbReference>
<dbReference type="InterPro" id="IPR001227">
    <property type="entry name" value="Ac_transferase_dom_sf"/>
</dbReference>
<dbReference type="Pfam" id="PF21089">
    <property type="entry name" value="PKS_DH_N"/>
    <property type="match status" value="1"/>
</dbReference>
<dbReference type="SMART" id="SM00827">
    <property type="entry name" value="PKS_AT"/>
    <property type="match status" value="1"/>
</dbReference>
<dbReference type="InterPro" id="IPR016036">
    <property type="entry name" value="Malonyl_transacylase_ACP-bd"/>
</dbReference>
<dbReference type="CDD" id="cd19532">
    <property type="entry name" value="C_PKS-NRPS"/>
    <property type="match status" value="1"/>
</dbReference>
<dbReference type="InterPro" id="IPR010071">
    <property type="entry name" value="AA_adenyl_dom"/>
</dbReference>
<feature type="region of interest" description="N-terminal hotdog fold" evidence="10">
    <location>
        <begin position="958"/>
        <end position="1095"/>
    </location>
</feature>
<evidence type="ECO:0000256" key="10">
    <source>
        <dbReference type="PROSITE-ProRule" id="PRU01363"/>
    </source>
</evidence>
<evidence type="ECO:0000256" key="7">
    <source>
        <dbReference type="ARBA" id="ARBA00023002"/>
    </source>
</evidence>
<dbReference type="PROSITE" id="PS50075">
    <property type="entry name" value="CARRIER"/>
    <property type="match status" value="2"/>
</dbReference>
<feature type="domain" description="PKS/mFAS DH" evidence="14">
    <location>
        <begin position="958"/>
        <end position="1267"/>
    </location>
</feature>
<keyword evidence="7" id="KW-0560">Oxidoreductase</keyword>
<dbReference type="Pfam" id="PF00668">
    <property type="entry name" value="Condensation"/>
    <property type="match status" value="1"/>
</dbReference>
<dbReference type="eggNOG" id="KOG1202">
    <property type="taxonomic scope" value="Eukaryota"/>
</dbReference>
<keyword evidence="5" id="KW-0808">Transferase</keyword>
<dbReference type="CDD" id="cd05930">
    <property type="entry name" value="A_NRPS"/>
    <property type="match status" value="1"/>
</dbReference>
<evidence type="ECO:0000256" key="11">
    <source>
        <dbReference type="SAM" id="MobiDB-lite"/>
    </source>
</evidence>
<keyword evidence="3" id="KW-0436">Ligase</keyword>
<feature type="domain" description="Carrier" evidence="12">
    <location>
        <begin position="2479"/>
        <end position="2554"/>
    </location>
</feature>
<keyword evidence="2" id="KW-0597">Phosphoprotein</keyword>
<dbReference type="InterPro" id="IPR023213">
    <property type="entry name" value="CAT-like_dom_sf"/>
</dbReference>
<feature type="domain" description="Carrier" evidence="12">
    <location>
        <begin position="3710"/>
        <end position="3790"/>
    </location>
</feature>
<dbReference type="GO" id="GO:0008168">
    <property type="term" value="F:methyltransferase activity"/>
    <property type="evidence" value="ECO:0007669"/>
    <property type="project" value="UniProtKB-KW"/>
</dbReference>
<dbReference type="InterPro" id="IPR045851">
    <property type="entry name" value="AMP-bd_C_sf"/>
</dbReference>
<evidence type="ECO:0000256" key="2">
    <source>
        <dbReference type="ARBA" id="ARBA00022553"/>
    </source>
</evidence>
<dbReference type="InterPro" id="IPR049900">
    <property type="entry name" value="PKS_mFAS_DH"/>
</dbReference>
<dbReference type="Gene3D" id="3.40.50.12780">
    <property type="entry name" value="N-terminal domain of ligase-like"/>
    <property type="match status" value="1"/>
</dbReference>
<dbReference type="InterPro" id="IPR042104">
    <property type="entry name" value="PKS_dehydratase_sf"/>
</dbReference>
<dbReference type="EnsemblFungi" id="MAPG_01087T0">
    <property type="protein sequence ID" value="MAPG_01087T0"/>
    <property type="gene ID" value="MAPG_01087"/>
</dbReference>
<dbReference type="Gene3D" id="3.30.70.3290">
    <property type="match status" value="1"/>
</dbReference>
<dbReference type="InterPro" id="IPR049551">
    <property type="entry name" value="PKS_DH_C"/>
</dbReference>
<dbReference type="Gene3D" id="3.30.559.30">
    <property type="entry name" value="Nonribosomal peptide synthetase, condensation domain"/>
    <property type="match status" value="1"/>
</dbReference>
<dbReference type="CDD" id="cd02440">
    <property type="entry name" value="AdoMet_MTases"/>
    <property type="match status" value="1"/>
</dbReference>
<evidence type="ECO:0000256" key="1">
    <source>
        <dbReference type="ARBA" id="ARBA00022450"/>
    </source>
</evidence>
<dbReference type="GO" id="GO:0006633">
    <property type="term" value="P:fatty acid biosynthetic process"/>
    <property type="evidence" value="ECO:0007669"/>
    <property type="project" value="InterPro"/>
</dbReference>
<dbReference type="InterPro" id="IPR042099">
    <property type="entry name" value="ANL_N_sf"/>
</dbReference>
<dbReference type="SMART" id="SM00826">
    <property type="entry name" value="PKS_DH"/>
    <property type="match status" value="1"/>
</dbReference>
<dbReference type="Gene3D" id="3.30.300.30">
    <property type="match status" value="1"/>
</dbReference>
<dbReference type="FunFam" id="3.40.47.10:FF:000019">
    <property type="entry name" value="Polyketide synthase type I"/>
    <property type="match status" value="1"/>
</dbReference>
<dbReference type="InterPro" id="IPR049552">
    <property type="entry name" value="PKS_DH_N"/>
</dbReference>
<dbReference type="InterPro" id="IPR000873">
    <property type="entry name" value="AMP-dep_synth/lig_dom"/>
</dbReference>
<dbReference type="CDD" id="cd00833">
    <property type="entry name" value="PKS"/>
    <property type="match status" value="1"/>
</dbReference>
<dbReference type="Pfam" id="PF08242">
    <property type="entry name" value="Methyltransf_12"/>
    <property type="match status" value="1"/>
</dbReference>
<evidence type="ECO:0000259" key="13">
    <source>
        <dbReference type="PROSITE" id="PS52004"/>
    </source>
</evidence>
<dbReference type="GO" id="GO:0032259">
    <property type="term" value="P:methylation"/>
    <property type="evidence" value="ECO:0007669"/>
    <property type="project" value="UniProtKB-KW"/>
</dbReference>
<comment type="similarity">
    <text evidence="9">In the C-terminal section; belongs to the NRP synthetase family.</text>
</comment>
<dbReference type="Pfam" id="PF07993">
    <property type="entry name" value="NAD_binding_4"/>
    <property type="match status" value="1"/>
</dbReference>
<feature type="domain" description="Ketosynthase family 3 (KS3)" evidence="13">
    <location>
        <begin position="8"/>
        <end position="446"/>
    </location>
</feature>
<dbReference type="EMBL" id="GL876966">
    <property type="protein sequence ID" value="KLU82008.1"/>
    <property type="molecule type" value="Genomic_DNA"/>
</dbReference>
<feature type="region of interest" description="Disordered" evidence="11">
    <location>
        <begin position="2564"/>
        <end position="2633"/>
    </location>
</feature>
<keyword evidence="8" id="KW-0511">Multifunctional enzyme</keyword>
<dbReference type="PROSITE" id="PS00606">
    <property type="entry name" value="KS3_1"/>
    <property type="match status" value="1"/>
</dbReference>
<dbReference type="InterPro" id="IPR020806">
    <property type="entry name" value="PKS_PP-bd"/>
</dbReference>
<dbReference type="SMART" id="SM00822">
    <property type="entry name" value="PKS_KR"/>
    <property type="match status" value="1"/>
</dbReference>
<dbReference type="SUPFAM" id="SSF56801">
    <property type="entry name" value="Acetyl-CoA synthetase-like"/>
    <property type="match status" value="1"/>
</dbReference>
<dbReference type="Pfam" id="PF14765">
    <property type="entry name" value="PS-DH"/>
    <property type="match status" value="1"/>
</dbReference>
<dbReference type="SUPFAM" id="SSF52777">
    <property type="entry name" value="CoA-dependent acyltransferases"/>
    <property type="match status" value="2"/>
</dbReference>
<dbReference type="Gene3D" id="3.40.366.10">
    <property type="entry name" value="Malonyl-Coenzyme A Acyl Carrier Protein, domain 2"/>
    <property type="match status" value="1"/>
</dbReference>
<keyword evidence="6" id="KW-0677">Repeat</keyword>
<evidence type="ECO:0008006" key="18">
    <source>
        <dbReference type="Google" id="ProtNLM"/>
    </source>
</evidence>
<evidence type="ECO:0000259" key="14">
    <source>
        <dbReference type="PROSITE" id="PS52019"/>
    </source>
</evidence>
<evidence type="ECO:0000256" key="6">
    <source>
        <dbReference type="ARBA" id="ARBA00022737"/>
    </source>
</evidence>
<dbReference type="GO" id="GO:0004315">
    <property type="term" value="F:3-oxoacyl-[acyl-carrier-protein] synthase activity"/>
    <property type="evidence" value="ECO:0007669"/>
    <property type="project" value="InterPro"/>
</dbReference>
<dbReference type="Gene3D" id="3.40.50.150">
    <property type="entry name" value="Vaccinia Virus protein VP39"/>
    <property type="match status" value="1"/>
</dbReference>
<dbReference type="InterPro" id="IPR036291">
    <property type="entry name" value="NAD(P)-bd_dom_sf"/>
</dbReference>
<proteinExistence type="inferred from homology"/>
<evidence type="ECO:0000256" key="3">
    <source>
        <dbReference type="ARBA" id="ARBA00022598"/>
    </source>
</evidence>
<dbReference type="SUPFAM" id="SSF53901">
    <property type="entry name" value="Thiolase-like"/>
    <property type="match status" value="1"/>
</dbReference>
<dbReference type="GO" id="GO:0031177">
    <property type="term" value="F:phosphopantetheine binding"/>
    <property type="evidence" value="ECO:0007669"/>
    <property type="project" value="InterPro"/>
</dbReference>
<organism evidence="16 17">
    <name type="scientific">Magnaporthiopsis poae (strain ATCC 64411 / 73-15)</name>
    <name type="common">Kentucky bluegrass fungus</name>
    <name type="synonym">Magnaporthe poae</name>
    <dbReference type="NCBI Taxonomy" id="644358"/>
    <lineage>
        <taxon>Eukaryota</taxon>
        <taxon>Fungi</taxon>
        <taxon>Dikarya</taxon>
        <taxon>Ascomycota</taxon>
        <taxon>Pezizomycotina</taxon>
        <taxon>Sordariomycetes</taxon>
        <taxon>Sordariomycetidae</taxon>
        <taxon>Magnaporthales</taxon>
        <taxon>Magnaporthaceae</taxon>
        <taxon>Magnaporthiopsis</taxon>
    </lineage>
</organism>
<keyword evidence="4" id="KW-0489">Methyltransferase</keyword>
<reference evidence="15" key="3">
    <citation type="submission" date="2011-03" db="EMBL/GenBank/DDBJ databases">
        <title>Annotation of Magnaporthe poae ATCC 64411.</title>
        <authorList>
            <person name="Ma L.-J."/>
            <person name="Dead R."/>
            <person name="Young S.K."/>
            <person name="Zeng Q."/>
            <person name="Gargeya S."/>
            <person name="Fitzgerald M."/>
            <person name="Haas B."/>
            <person name="Abouelleil A."/>
            <person name="Alvarado L."/>
            <person name="Arachchi H.M."/>
            <person name="Berlin A."/>
            <person name="Brown A."/>
            <person name="Chapman S.B."/>
            <person name="Chen Z."/>
            <person name="Dunbar C."/>
            <person name="Freedman E."/>
            <person name="Gearin G."/>
            <person name="Gellesch M."/>
            <person name="Goldberg J."/>
            <person name="Griggs A."/>
            <person name="Gujja S."/>
            <person name="Heiman D."/>
            <person name="Howarth C."/>
            <person name="Larson L."/>
            <person name="Lui A."/>
            <person name="MacDonald P.J.P."/>
            <person name="Mehta T."/>
            <person name="Montmayeur A."/>
            <person name="Murphy C."/>
            <person name="Neiman D."/>
            <person name="Pearson M."/>
            <person name="Priest M."/>
            <person name="Roberts A."/>
            <person name="Saif S."/>
            <person name="Shea T."/>
            <person name="Shenoy N."/>
            <person name="Sisk P."/>
            <person name="Stolte C."/>
            <person name="Sykes S."/>
            <person name="Yandava C."/>
            <person name="Wortman J."/>
            <person name="Nusbaum C."/>
            <person name="Birren B."/>
        </authorList>
    </citation>
    <scope>NUCLEOTIDE SEQUENCE</scope>
    <source>
        <strain evidence="15">ATCC 64411</strain>
    </source>
</reference>
<name>A0A0C4DMS5_MAGP6</name>
<dbReference type="Pfam" id="PF00698">
    <property type="entry name" value="Acyl_transf_1"/>
    <property type="match status" value="1"/>
</dbReference>
<dbReference type="InterPro" id="IPR006162">
    <property type="entry name" value="Ppantetheine_attach_site"/>
</dbReference>
<dbReference type="SUPFAM" id="SSF55048">
    <property type="entry name" value="Probable ACP-binding domain of malonyl-CoA ACP transacylase"/>
    <property type="match status" value="1"/>
</dbReference>
<evidence type="ECO:0000256" key="9">
    <source>
        <dbReference type="ARBA" id="ARBA00029443"/>
    </source>
</evidence>
<dbReference type="InterPro" id="IPR050091">
    <property type="entry name" value="PKS_NRPS_Biosynth_Enz"/>
</dbReference>
<dbReference type="OMA" id="HRERITH"/>
<dbReference type="Gene3D" id="3.40.50.720">
    <property type="entry name" value="NAD(P)-binding Rossmann-like Domain"/>
    <property type="match status" value="3"/>
</dbReference>
<dbReference type="SUPFAM" id="SSF51735">
    <property type="entry name" value="NAD(P)-binding Rossmann-fold domains"/>
    <property type="match status" value="2"/>
</dbReference>
<dbReference type="PANTHER" id="PTHR43775:SF20">
    <property type="entry name" value="HYBRID PKS-NRPS SYNTHETASE APDA"/>
    <property type="match status" value="1"/>
</dbReference>
<dbReference type="InterPro" id="IPR018201">
    <property type="entry name" value="Ketoacyl_synth_AS"/>
</dbReference>
<evidence type="ECO:0000259" key="12">
    <source>
        <dbReference type="PROSITE" id="PS50075"/>
    </source>
</evidence>
<dbReference type="NCBIfam" id="TIGR01733">
    <property type="entry name" value="AA-adenyl-dom"/>
    <property type="match status" value="1"/>
</dbReference>
<dbReference type="InterPro" id="IPR057326">
    <property type="entry name" value="KR_dom"/>
</dbReference>